<keyword evidence="3" id="KW-1185">Reference proteome</keyword>
<feature type="compositionally biased region" description="Polar residues" evidence="1">
    <location>
        <begin position="71"/>
        <end position="85"/>
    </location>
</feature>
<dbReference type="AlphaFoldDB" id="A0A4Z1NKK8"/>
<feature type="region of interest" description="Disordered" evidence="1">
    <location>
        <begin position="100"/>
        <end position="125"/>
    </location>
</feature>
<accession>A0A4Z1NKK8</accession>
<reference evidence="2 3" key="1">
    <citation type="submission" date="2019-04" db="EMBL/GenBank/DDBJ databases">
        <title>High contiguity whole genome sequence and gene annotation resource for two Venturia nashicola isolates.</title>
        <authorList>
            <person name="Prokchorchik M."/>
            <person name="Won K."/>
            <person name="Lee Y."/>
            <person name="Choi E.D."/>
            <person name="Segonzac C."/>
            <person name="Sohn K.H."/>
        </authorList>
    </citation>
    <scope>NUCLEOTIDE SEQUENCE [LARGE SCALE GENOMIC DNA]</scope>
    <source>
        <strain evidence="2 3">PRI2</strain>
    </source>
</reference>
<name>A0A4Z1NKK8_9PEZI</name>
<organism evidence="2 3">
    <name type="scientific">Venturia nashicola</name>
    <dbReference type="NCBI Taxonomy" id="86259"/>
    <lineage>
        <taxon>Eukaryota</taxon>
        <taxon>Fungi</taxon>
        <taxon>Dikarya</taxon>
        <taxon>Ascomycota</taxon>
        <taxon>Pezizomycotina</taxon>
        <taxon>Dothideomycetes</taxon>
        <taxon>Pleosporomycetidae</taxon>
        <taxon>Venturiales</taxon>
        <taxon>Venturiaceae</taxon>
        <taxon>Venturia</taxon>
    </lineage>
</organism>
<dbReference type="Proteomes" id="UP000298493">
    <property type="component" value="Unassembled WGS sequence"/>
</dbReference>
<feature type="region of interest" description="Disordered" evidence="1">
    <location>
        <begin position="70"/>
        <end position="89"/>
    </location>
</feature>
<evidence type="ECO:0000256" key="1">
    <source>
        <dbReference type="SAM" id="MobiDB-lite"/>
    </source>
</evidence>
<protein>
    <submittedName>
        <fullName evidence="2">Uncharacterized protein</fullName>
    </submittedName>
</protein>
<evidence type="ECO:0000313" key="3">
    <source>
        <dbReference type="Proteomes" id="UP000298493"/>
    </source>
</evidence>
<dbReference type="EMBL" id="SNSC02000023">
    <property type="protein sequence ID" value="TID14352.1"/>
    <property type="molecule type" value="Genomic_DNA"/>
</dbReference>
<comment type="caution">
    <text evidence="2">The sequence shown here is derived from an EMBL/GenBank/DDBJ whole genome shotgun (WGS) entry which is preliminary data.</text>
</comment>
<feature type="compositionally biased region" description="Basic and acidic residues" evidence="1">
    <location>
        <begin position="13"/>
        <end position="26"/>
    </location>
</feature>
<proteinExistence type="predicted"/>
<gene>
    <name evidence="2" type="ORF">E6O75_ATG09431</name>
</gene>
<feature type="region of interest" description="Disordered" evidence="1">
    <location>
        <begin position="1"/>
        <end position="37"/>
    </location>
</feature>
<evidence type="ECO:0000313" key="2">
    <source>
        <dbReference type="EMBL" id="TID14352.1"/>
    </source>
</evidence>
<sequence>MRSAITGLAYIDRNQRATEPTSHRTNEPPNQRARKKGRGVCLALYFIWQIRGDGTEIVWWSFTRRHEYPKSDTSSAYTQQMGTSHSNRRAQAIRIDGHKPFEQTGTSHSNRRAQAIQTDGHRPFR</sequence>